<dbReference type="EMBL" id="GBXM01107952">
    <property type="protein sequence ID" value="JAH00625.1"/>
    <property type="molecule type" value="Transcribed_RNA"/>
</dbReference>
<accession>A0A0E9P982</accession>
<proteinExistence type="predicted"/>
<organism evidence="1">
    <name type="scientific">Anguilla anguilla</name>
    <name type="common">European freshwater eel</name>
    <name type="synonym">Muraena anguilla</name>
    <dbReference type="NCBI Taxonomy" id="7936"/>
    <lineage>
        <taxon>Eukaryota</taxon>
        <taxon>Metazoa</taxon>
        <taxon>Chordata</taxon>
        <taxon>Craniata</taxon>
        <taxon>Vertebrata</taxon>
        <taxon>Euteleostomi</taxon>
        <taxon>Actinopterygii</taxon>
        <taxon>Neopterygii</taxon>
        <taxon>Teleostei</taxon>
        <taxon>Anguilliformes</taxon>
        <taxon>Anguillidae</taxon>
        <taxon>Anguilla</taxon>
    </lineage>
</organism>
<protein>
    <submittedName>
        <fullName evidence="1">Uncharacterized protein</fullName>
    </submittedName>
</protein>
<dbReference type="AlphaFoldDB" id="A0A0E9P982"/>
<evidence type="ECO:0000313" key="1">
    <source>
        <dbReference type="EMBL" id="JAH00625.1"/>
    </source>
</evidence>
<reference evidence="1" key="1">
    <citation type="submission" date="2014-11" db="EMBL/GenBank/DDBJ databases">
        <authorList>
            <person name="Amaro Gonzalez C."/>
        </authorList>
    </citation>
    <scope>NUCLEOTIDE SEQUENCE</scope>
</reference>
<reference evidence="1" key="2">
    <citation type="journal article" date="2015" name="Fish Shellfish Immunol.">
        <title>Early steps in the European eel (Anguilla anguilla)-Vibrio vulnificus interaction in the gills: Role of the RtxA13 toxin.</title>
        <authorList>
            <person name="Callol A."/>
            <person name="Pajuelo D."/>
            <person name="Ebbesson L."/>
            <person name="Teles M."/>
            <person name="MacKenzie S."/>
            <person name="Amaro C."/>
        </authorList>
    </citation>
    <scope>NUCLEOTIDE SEQUENCE</scope>
</reference>
<sequence>MCMSFVALNAKIILLCSLCEVFFQLSYTVHLISIYKWLVSIQFAIGDFFLT</sequence>
<name>A0A0E9P982_ANGAN</name>